<evidence type="ECO:0008006" key="4">
    <source>
        <dbReference type="Google" id="ProtNLM"/>
    </source>
</evidence>
<name>A0A6M1SL13_9HYPH</name>
<dbReference type="AlphaFoldDB" id="A0A6M1SL13"/>
<organism evidence="2 3">
    <name type="scientific">Devosia aurantiaca</name>
    <dbReference type="NCBI Taxonomy" id="2714858"/>
    <lineage>
        <taxon>Bacteria</taxon>
        <taxon>Pseudomonadati</taxon>
        <taxon>Pseudomonadota</taxon>
        <taxon>Alphaproteobacteria</taxon>
        <taxon>Hyphomicrobiales</taxon>
        <taxon>Devosiaceae</taxon>
        <taxon>Devosia</taxon>
    </lineage>
</organism>
<keyword evidence="3" id="KW-1185">Reference proteome</keyword>
<protein>
    <recommendedName>
        <fullName evidence="4">Peptidase M50 domain-containing protein</fullName>
    </recommendedName>
</protein>
<sequence length="203" mass="21379">MSFELPLQIIIIRIIGLLLVGLVHALVLVGAVTALGDRGPRYEGRLSPNPLVHAAPLGIVVAVLTLGGWIRQLDLDPAQLRQGRVALAGAVLLSLVVPVIVFVLLLQLRGLAVVNLQPSYSNVINLGLRSFAEMSVVFAVMNLIPLPPFAGGYLLQAAAPKLYEAVQPKTTIIALVVVVLAVIDRGTVVRAVTGSLVRAIAST</sequence>
<dbReference type="EMBL" id="JAALFG010000001">
    <property type="protein sequence ID" value="NGP17216.1"/>
    <property type="molecule type" value="Genomic_DNA"/>
</dbReference>
<feature type="transmembrane region" description="Helical" evidence="1">
    <location>
        <begin position="85"/>
        <end position="106"/>
    </location>
</feature>
<proteinExistence type="predicted"/>
<evidence type="ECO:0000256" key="1">
    <source>
        <dbReference type="SAM" id="Phobius"/>
    </source>
</evidence>
<accession>A0A6M1SL13</accession>
<dbReference type="PANTHER" id="PTHR35864">
    <property type="entry name" value="ZINC METALLOPROTEASE MJ0611-RELATED"/>
    <property type="match status" value="1"/>
</dbReference>
<dbReference type="RefSeq" id="WP_164533421.1">
    <property type="nucleotide sequence ID" value="NZ_JAALFG010000001.1"/>
</dbReference>
<keyword evidence="1" id="KW-0812">Transmembrane</keyword>
<comment type="caution">
    <text evidence="2">The sequence shown here is derived from an EMBL/GenBank/DDBJ whole genome shotgun (WGS) entry which is preliminary data.</text>
</comment>
<evidence type="ECO:0000313" key="2">
    <source>
        <dbReference type="EMBL" id="NGP17216.1"/>
    </source>
</evidence>
<feature type="transmembrane region" description="Helical" evidence="1">
    <location>
        <begin position="12"/>
        <end position="34"/>
    </location>
</feature>
<keyword evidence="1" id="KW-1133">Transmembrane helix</keyword>
<feature type="transmembrane region" description="Helical" evidence="1">
    <location>
        <begin position="54"/>
        <end position="73"/>
    </location>
</feature>
<evidence type="ECO:0000313" key="3">
    <source>
        <dbReference type="Proteomes" id="UP000474802"/>
    </source>
</evidence>
<dbReference type="Proteomes" id="UP000474802">
    <property type="component" value="Unassembled WGS sequence"/>
</dbReference>
<dbReference type="PANTHER" id="PTHR35864:SF1">
    <property type="entry name" value="ZINC METALLOPROTEASE YWHC-RELATED"/>
    <property type="match status" value="1"/>
</dbReference>
<reference evidence="2 3" key="2">
    <citation type="submission" date="2020-03" db="EMBL/GenBank/DDBJ databases">
        <title>Devosia chinhatensis sp. nov., isolated from a hexachlorocyclohexane (HCH) dump site in India.</title>
        <authorList>
            <person name="Kumar M."/>
            <person name="Lal R."/>
        </authorList>
    </citation>
    <scope>NUCLEOTIDE SEQUENCE [LARGE SCALE GENOMIC DNA]</scope>
    <source>
        <strain evidence="2 3">H239</strain>
    </source>
</reference>
<dbReference type="InterPro" id="IPR052348">
    <property type="entry name" value="Metallopeptidase_M50B"/>
</dbReference>
<reference evidence="2 3" key="1">
    <citation type="submission" date="2020-02" db="EMBL/GenBank/DDBJ databases">
        <authorList>
            <person name="Khan S.A."/>
            <person name="Jeon C.O."/>
            <person name="Chun B.H."/>
        </authorList>
    </citation>
    <scope>NUCLEOTIDE SEQUENCE [LARGE SCALE GENOMIC DNA]</scope>
    <source>
        <strain evidence="2 3">H239</strain>
    </source>
</reference>
<gene>
    <name evidence="2" type="ORF">G5575_05555</name>
</gene>
<keyword evidence="1" id="KW-0472">Membrane</keyword>